<evidence type="ECO:0008006" key="6">
    <source>
        <dbReference type="Google" id="ProtNLM"/>
    </source>
</evidence>
<dbReference type="InterPro" id="IPR016024">
    <property type="entry name" value="ARM-type_fold"/>
</dbReference>
<comment type="similarity">
    <text evidence="1">Belongs to the API5 family.</text>
</comment>
<evidence type="ECO:0000313" key="4">
    <source>
        <dbReference type="EMBL" id="CAG9832360.1"/>
    </source>
</evidence>
<evidence type="ECO:0000256" key="3">
    <source>
        <dbReference type="SAM" id="MobiDB-lite"/>
    </source>
</evidence>
<dbReference type="OrthoDB" id="19224at2759"/>
<keyword evidence="5" id="KW-1185">Reference proteome</keyword>
<sequence>MADKLEELYQKYSRLSSAEDISQQSEEYEECIKHKTGSGSEKKLVAQIIGQYFKHFPKLEETAFEAIIDICEDNDPSIRISAIMVLPIICKQSKKLVHKVADILIQLMMILEDQEFNVTCNSLSQVFRAYPEKTLSVLFVYILKLKDKPSAREDVVKYIYKKLVTLDPKITAICMELLIEEGKKILEDSTVTEFLTIISFLTNTKLTQTTAGQQELVSAIAQRAKLDQEFDVEDQGTCHRLIICTEHALPLFSASVESTEFVKFYCQEVLAKWDALADVKDGEVSVQPQLLRQLAALSAYCGKLDTASPYVVHIFDKLKRYMPLPPEDGNIDDMPNLDFTSVECLLYAFHRLARQSPDFLTADPAVLRDFKSRLNYFSRGVAGCLRSLEKVQDNEKKDDKKIKLAPVMLANINTLIKDLLHQTPIYKCNIQLSFRSANSSSKKEADEPSTVQKRHTPIQFDSSNGSNNKQMRFNKSSESMKLYKPPSGKFSNNFKSYNHPRGSGRGRGGRGKRGGSRDWNY</sequence>
<evidence type="ECO:0000313" key="5">
    <source>
        <dbReference type="Proteomes" id="UP001153709"/>
    </source>
</evidence>
<accession>A0A9N9SZG2</accession>
<evidence type="ECO:0000256" key="2">
    <source>
        <dbReference type="ARBA" id="ARBA00022703"/>
    </source>
</evidence>
<dbReference type="GO" id="GO:0006915">
    <property type="term" value="P:apoptotic process"/>
    <property type="evidence" value="ECO:0007669"/>
    <property type="project" value="UniProtKB-KW"/>
</dbReference>
<dbReference type="InterPro" id="IPR011989">
    <property type="entry name" value="ARM-like"/>
</dbReference>
<dbReference type="SUPFAM" id="SSF48371">
    <property type="entry name" value="ARM repeat"/>
    <property type="match status" value="1"/>
</dbReference>
<dbReference type="GO" id="GO:0005634">
    <property type="term" value="C:nucleus"/>
    <property type="evidence" value="ECO:0007669"/>
    <property type="project" value="TreeGrafter"/>
</dbReference>
<keyword evidence="2" id="KW-0053">Apoptosis</keyword>
<name>A0A9N9SZG2_DIABA</name>
<dbReference type="Pfam" id="PF05918">
    <property type="entry name" value="API5"/>
    <property type="match status" value="1"/>
</dbReference>
<dbReference type="Gene3D" id="1.25.10.10">
    <property type="entry name" value="Leucine-rich Repeat Variant"/>
    <property type="match status" value="1"/>
</dbReference>
<feature type="compositionally biased region" description="Polar residues" evidence="3">
    <location>
        <begin position="459"/>
        <end position="479"/>
    </location>
</feature>
<dbReference type="GO" id="GO:0003723">
    <property type="term" value="F:RNA binding"/>
    <property type="evidence" value="ECO:0007669"/>
    <property type="project" value="TreeGrafter"/>
</dbReference>
<feature type="region of interest" description="Disordered" evidence="3">
    <location>
        <begin position="437"/>
        <end position="521"/>
    </location>
</feature>
<organism evidence="4 5">
    <name type="scientific">Diabrotica balteata</name>
    <name type="common">Banded cucumber beetle</name>
    <dbReference type="NCBI Taxonomy" id="107213"/>
    <lineage>
        <taxon>Eukaryota</taxon>
        <taxon>Metazoa</taxon>
        <taxon>Ecdysozoa</taxon>
        <taxon>Arthropoda</taxon>
        <taxon>Hexapoda</taxon>
        <taxon>Insecta</taxon>
        <taxon>Pterygota</taxon>
        <taxon>Neoptera</taxon>
        <taxon>Endopterygota</taxon>
        <taxon>Coleoptera</taxon>
        <taxon>Polyphaga</taxon>
        <taxon>Cucujiformia</taxon>
        <taxon>Chrysomeloidea</taxon>
        <taxon>Chrysomelidae</taxon>
        <taxon>Galerucinae</taxon>
        <taxon>Diabroticina</taxon>
        <taxon>Diabroticites</taxon>
        <taxon>Diabrotica</taxon>
    </lineage>
</organism>
<dbReference type="AlphaFoldDB" id="A0A9N9SZG2"/>
<reference evidence="4" key="1">
    <citation type="submission" date="2022-01" db="EMBL/GenBank/DDBJ databases">
        <authorList>
            <person name="King R."/>
        </authorList>
    </citation>
    <scope>NUCLEOTIDE SEQUENCE</scope>
</reference>
<dbReference type="InterPro" id="IPR008383">
    <property type="entry name" value="API5"/>
</dbReference>
<feature type="compositionally biased region" description="Basic residues" evidence="3">
    <location>
        <begin position="502"/>
        <end position="514"/>
    </location>
</feature>
<gene>
    <name evidence="4" type="ORF">DIABBA_LOCUS5862</name>
</gene>
<proteinExistence type="inferred from homology"/>
<protein>
    <recommendedName>
        <fullName evidence="6">Apoptosis inhibitor 5</fullName>
    </recommendedName>
</protein>
<dbReference type="EMBL" id="OU898278">
    <property type="protein sequence ID" value="CAG9832360.1"/>
    <property type="molecule type" value="Genomic_DNA"/>
</dbReference>
<dbReference type="Proteomes" id="UP001153709">
    <property type="component" value="Chromosome 3"/>
</dbReference>
<evidence type="ECO:0000256" key="1">
    <source>
        <dbReference type="ARBA" id="ARBA00009515"/>
    </source>
</evidence>
<dbReference type="GO" id="GO:0043066">
    <property type="term" value="P:negative regulation of apoptotic process"/>
    <property type="evidence" value="ECO:0007669"/>
    <property type="project" value="TreeGrafter"/>
</dbReference>
<dbReference type="PANTHER" id="PTHR12758">
    <property type="entry name" value="APOPTOSIS INHIBITOR 5-RELATED"/>
    <property type="match status" value="1"/>
</dbReference>
<dbReference type="PANTHER" id="PTHR12758:SF19">
    <property type="entry name" value="APOPTOSIS INHIBITOR 5"/>
    <property type="match status" value="1"/>
</dbReference>